<dbReference type="GeneTree" id="ENSGT01120000271858"/>
<evidence type="ECO:0000256" key="3">
    <source>
        <dbReference type="ARBA" id="ARBA00023134"/>
    </source>
</evidence>
<keyword evidence="7" id="KW-1185">Reference proteome</keyword>
<sequence>MMALSTSGSDLKIVMTDEEKSAEASPASVSGVRTGKTDEKSAEDSSKSGSIVKIAMVKETDEAKTSGATSKSDSGLRTVTVNVTVEVKCAVATSESGVRTVIIKEIVEVKSAEASFKSESIVRIVMVKESDEKKSDEATFKSESVVRIVMVKETDEEKSDEATFKTESILRIVMNKDIDEKNSARATFKTHSDVKTVTIKEIVEVKSAEASSKSESIVKTAMINENHEEKGGVAESDPDLRIVMIGKTGVGKSAVGNTILGKKLFKSRPSSESVTETCETGETQLEERKIYVIDTPGILDTGKPAEMIEKEIVRCFEVSSPGPHVFLLVLQVGRFTTEEKNSVEALLELFGPKAQHYMIVLFTHGDDLEDQEITIQQYVREAKPELREVIQGCGNRFHVFNNRSKDRKQVEELIKKIDDLVAGRGGTYYTNAMFREVEERKQKQPDRESEEYKFLSQLVAQILRFHSRLKRE</sequence>
<reference evidence="6 7" key="1">
    <citation type="submission" date="2018-05" db="EMBL/GenBank/DDBJ databases">
        <authorList>
            <person name="Datahose"/>
        </authorList>
    </citation>
    <scope>NUCLEOTIDE SEQUENCE</scope>
</reference>
<dbReference type="Ensembl" id="ENSACLT00000080523.1">
    <property type="protein sequence ID" value="ENSACLP00000085725.1"/>
    <property type="gene ID" value="ENSACLG00000038072.1"/>
</dbReference>
<evidence type="ECO:0000256" key="2">
    <source>
        <dbReference type="ARBA" id="ARBA00022741"/>
    </source>
</evidence>
<dbReference type="PANTHER" id="PTHR10903">
    <property type="entry name" value="GTPASE, IMAP FAMILY MEMBER-RELATED"/>
    <property type="match status" value="1"/>
</dbReference>
<protein>
    <recommendedName>
        <fullName evidence="5">AIG1-type G domain-containing protein</fullName>
    </recommendedName>
</protein>
<feature type="compositionally biased region" description="Basic and acidic residues" evidence="4">
    <location>
        <begin position="35"/>
        <end position="46"/>
    </location>
</feature>
<dbReference type="PROSITE" id="PS51720">
    <property type="entry name" value="G_AIG1"/>
    <property type="match status" value="1"/>
</dbReference>
<dbReference type="FunFam" id="3.40.50.300:FF:000366">
    <property type="entry name" value="GTPase, IMAP family member 2"/>
    <property type="match status" value="1"/>
</dbReference>
<evidence type="ECO:0000313" key="6">
    <source>
        <dbReference type="Ensembl" id="ENSACLP00000085725.1"/>
    </source>
</evidence>
<dbReference type="Gene3D" id="3.40.50.300">
    <property type="entry name" value="P-loop containing nucleotide triphosphate hydrolases"/>
    <property type="match status" value="1"/>
</dbReference>
<evidence type="ECO:0000259" key="5">
    <source>
        <dbReference type="PROSITE" id="PS51720"/>
    </source>
</evidence>
<organism evidence="6 7">
    <name type="scientific">Astatotilapia calliptera</name>
    <name type="common">Eastern happy</name>
    <name type="synonym">Chromis callipterus</name>
    <dbReference type="NCBI Taxonomy" id="8154"/>
    <lineage>
        <taxon>Eukaryota</taxon>
        <taxon>Metazoa</taxon>
        <taxon>Chordata</taxon>
        <taxon>Craniata</taxon>
        <taxon>Vertebrata</taxon>
        <taxon>Euteleostomi</taxon>
        <taxon>Actinopterygii</taxon>
        <taxon>Neopterygii</taxon>
        <taxon>Teleostei</taxon>
        <taxon>Neoteleostei</taxon>
        <taxon>Acanthomorphata</taxon>
        <taxon>Ovalentaria</taxon>
        <taxon>Cichlomorphae</taxon>
        <taxon>Cichliformes</taxon>
        <taxon>Cichlidae</taxon>
        <taxon>African cichlids</taxon>
        <taxon>Pseudocrenilabrinae</taxon>
        <taxon>Haplochromini</taxon>
        <taxon>Astatotilapia</taxon>
    </lineage>
</organism>
<keyword evidence="2" id="KW-0547">Nucleotide-binding</keyword>
<dbReference type="AlphaFoldDB" id="A0AAX7VV67"/>
<reference evidence="6" key="3">
    <citation type="submission" date="2025-08" db="UniProtKB">
        <authorList>
            <consortium name="Ensembl"/>
        </authorList>
    </citation>
    <scope>IDENTIFICATION</scope>
</reference>
<proteinExistence type="inferred from homology"/>
<dbReference type="InterPro" id="IPR045058">
    <property type="entry name" value="GIMA/IAN/Toc"/>
</dbReference>
<reference evidence="6" key="4">
    <citation type="submission" date="2025-09" db="UniProtKB">
        <authorList>
            <consortium name="Ensembl"/>
        </authorList>
    </citation>
    <scope>IDENTIFICATION</scope>
</reference>
<evidence type="ECO:0000313" key="7">
    <source>
        <dbReference type="Proteomes" id="UP000265100"/>
    </source>
</evidence>
<evidence type="ECO:0000256" key="1">
    <source>
        <dbReference type="ARBA" id="ARBA00008535"/>
    </source>
</evidence>
<dbReference type="GO" id="GO:0005525">
    <property type="term" value="F:GTP binding"/>
    <property type="evidence" value="ECO:0007669"/>
    <property type="project" value="UniProtKB-KW"/>
</dbReference>
<dbReference type="Proteomes" id="UP000265100">
    <property type="component" value="Chromosome 9"/>
</dbReference>
<comment type="similarity">
    <text evidence="1">Belongs to the TRAFAC class TrmE-Era-EngA-EngB-Septin-like GTPase superfamily. AIG1/Toc34/Toc159-like paraseptin GTPase family. IAN subfamily.</text>
</comment>
<gene>
    <name evidence="6" type="primary">PRKAR1B</name>
</gene>
<keyword evidence="3" id="KW-0342">GTP-binding</keyword>
<dbReference type="SUPFAM" id="SSF52540">
    <property type="entry name" value="P-loop containing nucleoside triphosphate hydrolases"/>
    <property type="match status" value="1"/>
</dbReference>
<dbReference type="InterPro" id="IPR027417">
    <property type="entry name" value="P-loop_NTPase"/>
</dbReference>
<dbReference type="Pfam" id="PF04548">
    <property type="entry name" value="AIG1"/>
    <property type="match status" value="1"/>
</dbReference>
<dbReference type="PANTHER" id="PTHR10903:SF112">
    <property type="entry name" value="SI:CH211-113E8.5"/>
    <property type="match status" value="1"/>
</dbReference>
<reference evidence="7" key="2">
    <citation type="submission" date="2023-03" db="EMBL/GenBank/DDBJ databases">
        <authorList>
            <consortium name="Wellcome Sanger Institute Data Sharing"/>
        </authorList>
    </citation>
    <scope>NUCLEOTIDE SEQUENCE [LARGE SCALE GENOMIC DNA]</scope>
</reference>
<name>A0AAX7VV67_ASTCA</name>
<accession>A0AAX7VV67</accession>
<feature type="domain" description="AIG1-type G" evidence="5">
    <location>
        <begin position="237"/>
        <end position="438"/>
    </location>
</feature>
<dbReference type="CDD" id="cd01852">
    <property type="entry name" value="AIG1"/>
    <property type="match status" value="1"/>
</dbReference>
<dbReference type="InterPro" id="IPR006703">
    <property type="entry name" value="G_AIG1"/>
</dbReference>
<feature type="region of interest" description="Disordered" evidence="4">
    <location>
        <begin position="1"/>
        <end position="53"/>
    </location>
</feature>
<evidence type="ECO:0000256" key="4">
    <source>
        <dbReference type="SAM" id="MobiDB-lite"/>
    </source>
</evidence>